<comment type="caution">
    <text evidence="1">The sequence shown here is derived from an EMBL/GenBank/DDBJ whole genome shotgun (WGS) entry which is preliminary data.</text>
</comment>
<organism evidence="1 2">
    <name type="scientific">Dreissena polymorpha</name>
    <name type="common">Zebra mussel</name>
    <name type="synonym">Mytilus polymorpha</name>
    <dbReference type="NCBI Taxonomy" id="45954"/>
    <lineage>
        <taxon>Eukaryota</taxon>
        <taxon>Metazoa</taxon>
        <taxon>Spiralia</taxon>
        <taxon>Lophotrochozoa</taxon>
        <taxon>Mollusca</taxon>
        <taxon>Bivalvia</taxon>
        <taxon>Autobranchia</taxon>
        <taxon>Heteroconchia</taxon>
        <taxon>Euheterodonta</taxon>
        <taxon>Imparidentia</taxon>
        <taxon>Neoheterodontei</taxon>
        <taxon>Myida</taxon>
        <taxon>Dreissenoidea</taxon>
        <taxon>Dreissenidae</taxon>
        <taxon>Dreissena</taxon>
    </lineage>
</organism>
<dbReference type="AlphaFoldDB" id="A0A9D4DMV8"/>
<evidence type="ECO:0000313" key="1">
    <source>
        <dbReference type="EMBL" id="KAH3751993.1"/>
    </source>
</evidence>
<accession>A0A9D4DMV8</accession>
<dbReference type="EMBL" id="JAIWYP010000010">
    <property type="protein sequence ID" value="KAH3751993.1"/>
    <property type="molecule type" value="Genomic_DNA"/>
</dbReference>
<reference evidence="1" key="2">
    <citation type="submission" date="2020-11" db="EMBL/GenBank/DDBJ databases">
        <authorList>
            <person name="McCartney M.A."/>
            <person name="Auch B."/>
            <person name="Kono T."/>
            <person name="Mallez S."/>
            <person name="Becker A."/>
            <person name="Gohl D.M."/>
            <person name="Silverstein K.A.T."/>
            <person name="Koren S."/>
            <person name="Bechman K.B."/>
            <person name="Herman A."/>
            <person name="Abrahante J.E."/>
            <person name="Garbe J."/>
        </authorList>
    </citation>
    <scope>NUCLEOTIDE SEQUENCE</scope>
    <source>
        <strain evidence="1">Duluth1</strain>
        <tissue evidence="1">Whole animal</tissue>
    </source>
</reference>
<sequence length="60" mass="6656">MTQMNENSGIGSTAERFARRCSAESTWYQRATPGGYLIGQNHLYSNTPADLDRCHPHLGS</sequence>
<name>A0A9D4DMV8_DREPO</name>
<dbReference type="Proteomes" id="UP000828390">
    <property type="component" value="Unassembled WGS sequence"/>
</dbReference>
<keyword evidence="2" id="KW-1185">Reference proteome</keyword>
<protein>
    <submittedName>
        <fullName evidence="1">Uncharacterized protein</fullName>
    </submittedName>
</protein>
<gene>
    <name evidence="1" type="ORF">DPMN_186601</name>
</gene>
<reference evidence="1" key="1">
    <citation type="journal article" date="2019" name="bioRxiv">
        <title>The Genome of the Zebra Mussel, Dreissena polymorpha: A Resource for Invasive Species Research.</title>
        <authorList>
            <person name="McCartney M.A."/>
            <person name="Auch B."/>
            <person name="Kono T."/>
            <person name="Mallez S."/>
            <person name="Zhang Y."/>
            <person name="Obille A."/>
            <person name="Becker A."/>
            <person name="Abrahante J.E."/>
            <person name="Garbe J."/>
            <person name="Badalamenti J.P."/>
            <person name="Herman A."/>
            <person name="Mangelson H."/>
            <person name="Liachko I."/>
            <person name="Sullivan S."/>
            <person name="Sone E.D."/>
            <person name="Koren S."/>
            <person name="Silverstein K.A.T."/>
            <person name="Beckman K.B."/>
            <person name="Gohl D.M."/>
        </authorList>
    </citation>
    <scope>NUCLEOTIDE SEQUENCE</scope>
    <source>
        <strain evidence="1">Duluth1</strain>
        <tissue evidence="1">Whole animal</tissue>
    </source>
</reference>
<proteinExistence type="predicted"/>
<evidence type="ECO:0000313" key="2">
    <source>
        <dbReference type="Proteomes" id="UP000828390"/>
    </source>
</evidence>